<accession>B1SX89</accession>
<dbReference type="InterPro" id="IPR058744">
    <property type="entry name" value="BstA-like_C"/>
</dbReference>
<dbReference type="Proteomes" id="UP000004814">
    <property type="component" value="Unassembled WGS sequence"/>
</dbReference>
<protein>
    <submittedName>
        <fullName evidence="2">KilA domain protein</fullName>
    </submittedName>
</protein>
<evidence type="ECO:0000313" key="3">
    <source>
        <dbReference type="Proteomes" id="UP000004814"/>
    </source>
</evidence>
<proteinExistence type="predicted"/>
<dbReference type="AlphaFoldDB" id="B1SX89"/>
<name>B1SX89_9BURK</name>
<dbReference type="GO" id="GO:0003677">
    <property type="term" value="F:DNA binding"/>
    <property type="evidence" value="ECO:0007669"/>
    <property type="project" value="InterPro"/>
</dbReference>
<dbReference type="InterPro" id="IPR017880">
    <property type="entry name" value="KilA_N"/>
</dbReference>
<dbReference type="Pfam" id="PF26567">
    <property type="entry name" value="BstA_C"/>
    <property type="match status" value="1"/>
</dbReference>
<evidence type="ECO:0000313" key="2">
    <source>
        <dbReference type="EMBL" id="EDT44140.1"/>
    </source>
</evidence>
<dbReference type="SUPFAM" id="SSF54616">
    <property type="entry name" value="DNA-binding domain of Mlu1-box binding protein MBP1"/>
    <property type="match status" value="1"/>
</dbReference>
<dbReference type="InterPro" id="IPR018004">
    <property type="entry name" value="KilA/APSES_HTH"/>
</dbReference>
<sequence>MQQQIALIPRVEEGSIIPQRIGDGYISATALCQSVGKRYSDYKALKSTGEFIAELTAQTGMPEHQLIHVISGGNPSLQGTWVHPYLAINLAQWLSPKFAVKVSQWVVEWQQGRAKAVMPVHIERYMQNRAKVPYTHFSMLNELTLNLIAPLEQAGYTMPQELVPDISEGLIFCRWLREVRGIEPKTFPSYNHEYPDGRVVQARLYPIELYEDFKRHFNEIWLPQHAPKYFAQRDQQALTFVKTLLLPSATI</sequence>
<evidence type="ECO:0000259" key="1">
    <source>
        <dbReference type="PROSITE" id="PS51301"/>
    </source>
</evidence>
<dbReference type="RefSeq" id="WP_006756214.1">
    <property type="nucleotide sequence ID" value="NZ_ABLK01000002.1"/>
</dbReference>
<comment type="caution">
    <text evidence="2">The sequence shown here is derived from an EMBL/GenBank/DDBJ whole genome shotgun (WGS) entry which is preliminary data.</text>
</comment>
<dbReference type="Pfam" id="PF04383">
    <property type="entry name" value="KilA-N"/>
    <property type="match status" value="1"/>
</dbReference>
<gene>
    <name evidence="2" type="ORF">BamMEX5DRAFT_0155</name>
</gene>
<dbReference type="SMART" id="SM01252">
    <property type="entry name" value="KilA-N"/>
    <property type="match status" value="1"/>
</dbReference>
<organism evidence="2 3">
    <name type="scientific">Burkholderia ambifaria MEX-5</name>
    <dbReference type="NCBI Taxonomy" id="396597"/>
    <lineage>
        <taxon>Bacteria</taxon>
        <taxon>Pseudomonadati</taxon>
        <taxon>Pseudomonadota</taxon>
        <taxon>Betaproteobacteria</taxon>
        <taxon>Burkholderiales</taxon>
        <taxon>Burkholderiaceae</taxon>
        <taxon>Burkholderia</taxon>
        <taxon>Burkholderia cepacia complex</taxon>
    </lineage>
</organism>
<dbReference type="PROSITE" id="PS51301">
    <property type="entry name" value="KILA_N"/>
    <property type="match status" value="1"/>
</dbReference>
<dbReference type="PATRIC" id="fig|396597.7.peg.8433"/>
<reference evidence="2 3" key="1">
    <citation type="submission" date="2008-03" db="EMBL/GenBank/DDBJ databases">
        <title>Sequencing of the draft genome and assembly of Burkholderia ambifaria MEX-5.</title>
        <authorList>
            <consortium name="US DOE Joint Genome Institute (JGI-PGF)"/>
            <person name="Copeland A."/>
            <person name="Lucas S."/>
            <person name="Lapidus A."/>
            <person name="Glavina del Rio T."/>
            <person name="Dalin E."/>
            <person name="Tice H."/>
            <person name="Bruce D."/>
            <person name="Goodwin L."/>
            <person name="Pitluck S."/>
            <person name="Larimer F."/>
            <person name="Land M.L."/>
            <person name="Hauser L."/>
            <person name="Tiedje J."/>
            <person name="Richardson P."/>
        </authorList>
    </citation>
    <scope>NUCLEOTIDE SEQUENCE [LARGE SCALE GENOMIC DNA]</scope>
    <source>
        <strain evidence="2 3">MEX-5</strain>
    </source>
</reference>
<dbReference type="EMBL" id="ABLK01000002">
    <property type="protein sequence ID" value="EDT44140.1"/>
    <property type="molecule type" value="Genomic_DNA"/>
</dbReference>
<dbReference type="InterPro" id="IPR036887">
    <property type="entry name" value="HTH_APSES_sf"/>
</dbReference>
<feature type="domain" description="KilA-N" evidence="1">
    <location>
        <begin position="5"/>
        <end position="109"/>
    </location>
</feature>